<dbReference type="OrthoDB" id="1923550at2759"/>
<dbReference type="KEGG" id="nnu:104596325"/>
<feature type="coiled-coil region" evidence="1">
    <location>
        <begin position="196"/>
        <end position="250"/>
    </location>
</feature>
<protein>
    <submittedName>
        <fullName evidence="3">ELKS/Rab6-interacting/CAST family member 1 isoform X1</fullName>
    </submittedName>
</protein>
<keyword evidence="2" id="KW-1185">Reference proteome</keyword>
<dbReference type="Proteomes" id="UP000189703">
    <property type="component" value="Unplaced"/>
</dbReference>
<evidence type="ECO:0000256" key="1">
    <source>
        <dbReference type="SAM" id="Coils"/>
    </source>
</evidence>
<proteinExistence type="predicted"/>
<dbReference type="AlphaFoldDB" id="A0A1U8A233"/>
<keyword evidence="1" id="KW-0175">Coiled coil</keyword>
<organism evidence="2 3">
    <name type="scientific">Nelumbo nucifera</name>
    <name type="common">Sacred lotus</name>
    <dbReference type="NCBI Taxonomy" id="4432"/>
    <lineage>
        <taxon>Eukaryota</taxon>
        <taxon>Viridiplantae</taxon>
        <taxon>Streptophyta</taxon>
        <taxon>Embryophyta</taxon>
        <taxon>Tracheophyta</taxon>
        <taxon>Spermatophyta</taxon>
        <taxon>Magnoliopsida</taxon>
        <taxon>Proteales</taxon>
        <taxon>Nelumbonaceae</taxon>
        <taxon>Nelumbo</taxon>
    </lineage>
</organism>
<reference evidence="3" key="1">
    <citation type="submission" date="2025-08" db="UniProtKB">
        <authorList>
            <consortium name="RefSeq"/>
        </authorList>
    </citation>
    <scope>IDENTIFICATION</scope>
</reference>
<accession>A0A1U8A233</accession>
<dbReference type="GeneID" id="104596325"/>
<evidence type="ECO:0000313" key="2">
    <source>
        <dbReference type="Proteomes" id="UP000189703"/>
    </source>
</evidence>
<dbReference type="eggNOG" id="ENOG502QQ30">
    <property type="taxonomic scope" value="Eukaryota"/>
</dbReference>
<dbReference type="InParanoid" id="A0A1U8A233"/>
<evidence type="ECO:0000313" key="3">
    <source>
        <dbReference type="RefSeq" id="XP_010255712.1"/>
    </source>
</evidence>
<feature type="coiled-coil region" evidence="1">
    <location>
        <begin position="6"/>
        <end position="93"/>
    </location>
</feature>
<gene>
    <name evidence="3" type="primary">LOC104596325</name>
</gene>
<dbReference type="SUPFAM" id="SSF57997">
    <property type="entry name" value="Tropomyosin"/>
    <property type="match status" value="1"/>
</dbReference>
<dbReference type="OMA" id="ECPTMSE"/>
<sequence>MELLTLSKFKLQLRALVTEVRDLREREHQSTEQLQLVIQRQKRSEEEFSRKLQELQAELDSSIELQQKLERKIRCLQDDNALLENKQRDLKGTIDSLLQSRESFVSIYEDSTCEMRRSIELKERKLSVLSEKLCAHFLLFESIEKEAASVRQLVDNVHQLVSEKEDVVAGLKMKLEQVSALDKEFIDKICFLENRLKNVQDELQRKDMVIIELERQLEAAKTSITCQPQIGELQKTLSIKEDIIENLLAEKKALYFEVRNMEMILQKIQDAVTCINAEDKKVFCSVLEDQEESSTMSKKEGDGMYYLMGVILDISWLKSGLIIMVQESRKDSPCKDPDKRAVENTAVLCHEHNSVDNLHENCNFDSCMSEVVYSPPQPDCSGLQLDAKVLNISIAEKKNNCLPPVSQ</sequence>
<name>A0A1U8A233_NELNU</name>
<dbReference type="RefSeq" id="XP_010255712.1">
    <property type="nucleotide sequence ID" value="XM_010257410.2"/>
</dbReference>